<keyword evidence="3" id="KW-0949">S-adenosyl-L-methionine</keyword>
<name>A0AAD2FW94_9STRA</name>
<evidence type="ECO:0000313" key="5">
    <source>
        <dbReference type="Proteomes" id="UP001295423"/>
    </source>
</evidence>
<comment type="caution">
    <text evidence="4">The sequence shown here is derived from an EMBL/GenBank/DDBJ whole genome shotgun (WGS) entry which is preliminary data.</text>
</comment>
<dbReference type="AlphaFoldDB" id="A0AAD2FW94"/>
<evidence type="ECO:0000256" key="2">
    <source>
        <dbReference type="ARBA" id="ARBA00022679"/>
    </source>
</evidence>
<dbReference type="InterPro" id="IPR029063">
    <property type="entry name" value="SAM-dependent_MTases_sf"/>
</dbReference>
<dbReference type="Pfam" id="PF05724">
    <property type="entry name" value="TPMT"/>
    <property type="match status" value="1"/>
</dbReference>
<sequence>MGWSDTWKDILDGGNQRWKVDNLDAKKIALKHITDNTITSSARKLKILCPLAGDDKFVFHAWSEGHDVTAIDLVPEAVAAMRQQFGSSTDGWTSTPKEDEGLVWKHDSGRVTLYEGDMLKKRSELENSFDAIYDKDSYGALTKDIRPAFCQRLSDYAKDGATLYIEVKNKASGREHGPPFHVEKSDLMESTSFGPYFNHVTALGELYPLPMPGMQQTGHILKRMLRK</sequence>
<evidence type="ECO:0000313" key="4">
    <source>
        <dbReference type="EMBL" id="CAJ1954769.1"/>
    </source>
</evidence>
<gene>
    <name evidence="4" type="ORF">CYCCA115_LOCUS15361</name>
</gene>
<keyword evidence="5" id="KW-1185">Reference proteome</keyword>
<dbReference type="GO" id="GO:0032259">
    <property type="term" value="P:methylation"/>
    <property type="evidence" value="ECO:0007669"/>
    <property type="project" value="UniProtKB-KW"/>
</dbReference>
<dbReference type="PANTHER" id="PTHR10259">
    <property type="entry name" value="THIOPURINE S-METHYLTRANSFERASE"/>
    <property type="match status" value="1"/>
</dbReference>
<dbReference type="SUPFAM" id="SSF53335">
    <property type="entry name" value="S-adenosyl-L-methionine-dependent methyltransferases"/>
    <property type="match status" value="1"/>
</dbReference>
<dbReference type="EMBL" id="CAKOGP040001869">
    <property type="protein sequence ID" value="CAJ1954769.1"/>
    <property type="molecule type" value="Genomic_DNA"/>
</dbReference>
<dbReference type="Gene3D" id="3.40.50.150">
    <property type="entry name" value="Vaccinia Virus protein VP39"/>
    <property type="match status" value="1"/>
</dbReference>
<evidence type="ECO:0000256" key="1">
    <source>
        <dbReference type="ARBA" id="ARBA00022603"/>
    </source>
</evidence>
<protein>
    <submittedName>
        <fullName evidence="4">Uncharacterized protein</fullName>
    </submittedName>
</protein>
<accession>A0AAD2FW94</accession>
<dbReference type="PROSITE" id="PS51585">
    <property type="entry name" value="SAM_MT_TPMT"/>
    <property type="match status" value="1"/>
</dbReference>
<dbReference type="GO" id="GO:0008119">
    <property type="term" value="F:thiopurine S-methyltransferase activity"/>
    <property type="evidence" value="ECO:0007669"/>
    <property type="project" value="TreeGrafter"/>
</dbReference>
<dbReference type="InterPro" id="IPR008854">
    <property type="entry name" value="TPMT"/>
</dbReference>
<dbReference type="Proteomes" id="UP001295423">
    <property type="component" value="Unassembled WGS sequence"/>
</dbReference>
<keyword evidence="2" id="KW-0808">Transferase</keyword>
<reference evidence="4" key="1">
    <citation type="submission" date="2023-08" db="EMBL/GenBank/DDBJ databases">
        <authorList>
            <person name="Audoor S."/>
            <person name="Bilcke G."/>
        </authorList>
    </citation>
    <scope>NUCLEOTIDE SEQUENCE</scope>
</reference>
<proteinExistence type="predicted"/>
<dbReference type="PANTHER" id="PTHR10259:SF11">
    <property type="entry name" value="THIOPURINE S-METHYLTRANSFERASE"/>
    <property type="match status" value="1"/>
</dbReference>
<evidence type="ECO:0000256" key="3">
    <source>
        <dbReference type="ARBA" id="ARBA00022691"/>
    </source>
</evidence>
<organism evidence="4 5">
    <name type="scientific">Cylindrotheca closterium</name>
    <dbReference type="NCBI Taxonomy" id="2856"/>
    <lineage>
        <taxon>Eukaryota</taxon>
        <taxon>Sar</taxon>
        <taxon>Stramenopiles</taxon>
        <taxon>Ochrophyta</taxon>
        <taxon>Bacillariophyta</taxon>
        <taxon>Bacillariophyceae</taxon>
        <taxon>Bacillariophycidae</taxon>
        <taxon>Bacillariales</taxon>
        <taxon>Bacillariaceae</taxon>
        <taxon>Cylindrotheca</taxon>
    </lineage>
</organism>
<keyword evidence="1" id="KW-0489">Methyltransferase</keyword>